<gene>
    <name evidence="1" type="ORF">GRFL_1049</name>
</gene>
<dbReference type="OrthoDB" id="650068at2"/>
<reference evidence="1 2" key="1">
    <citation type="submission" date="2016-07" db="EMBL/GenBank/DDBJ databases">
        <title>Multi-omics approach to identify versatile polysaccharide utilization systems of a marine flavobacterium Gramella flava.</title>
        <authorList>
            <person name="Tang K."/>
        </authorList>
    </citation>
    <scope>NUCLEOTIDE SEQUENCE [LARGE SCALE GENOMIC DNA]</scope>
    <source>
        <strain evidence="1 2">JLT2011</strain>
    </source>
</reference>
<dbReference type="Proteomes" id="UP000186230">
    <property type="component" value="Chromosome"/>
</dbReference>
<dbReference type="KEGG" id="gfl:GRFL_1049"/>
<organism evidence="1 2">
    <name type="scientific">Christiangramia flava JLT2011</name>
    <dbReference type="NCBI Taxonomy" id="1229726"/>
    <lineage>
        <taxon>Bacteria</taxon>
        <taxon>Pseudomonadati</taxon>
        <taxon>Bacteroidota</taxon>
        <taxon>Flavobacteriia</taxon>
        <taxon>Flavobacteriales</taxon>
        <taxon>Flavobacteriaceae</taxon>
        <taxon>Christiangramia</taxon>
    </lineage>
</organism>
<dbReference type="EMBL" id="CP016359">
    <property type="protein sequence ID" value="APU67773.1"/>
    <property type="molecule type" value="Genomic_DNA"/>
</dbReference>
<evidence type="ECO:0000313" key="2">
    <source>
        <dbReference type="Proteomes" id="UP000186230"/>
    </source>
</evidence>
<proteinExistence type="predicted"/>
<dbReference type="STRING" id="1229726.GRFL_1049"/>
<name>A0A1L7I3M6_9FLAO</name>
<accession>A0A1L7I3M6</accession>
<evidence type="ECO:0000313" key="1">
    <source>
        <dbReference type="EMBL" id="APU67773.1"/>
    </source>
</evidence>
<sequence>MDSTILYFSEALPALTGSDPKPFFRFFFDQISKMICGNMVRRFFFGVLLSETKCSGQILYSRLYFSGKKDIPVSVENIVNNAIDTESLPNPNFVWNILLVYSFD</sequence>
<dbReference type="AlphaFoldDB" id="A0A1L7I3M6"/>
<dbReference type="RefSeq" id="WP_083643617.1">
    <property type="nucleotide sequence ID" value="NZ_AMRU01000002.1"/>
</dbReference>
<keyword evidence="2" id="KW-1185">Reference proteome</keyword>
<protein>
    <submittedName>
        <fullName evidence="1">Uncharacterized protein</fullName>
    </submittedName>
</protein>